<organism evidence="2 3">
    <name type="scientific">Hypocrea atroviridis (strain ATCC 20476 / IMI 206040)</name>
    <name type="common">Trichoderma atroviride</name>
    <dbReference type="NCBI Taxonomy" id="452589"/>
    <lineage>
        <taxon>Eukaryota</taxon>
        <taxon>Fungi</taxon>
        <taxon>Dikarya</taxon>
        <taxon>Ascomycota</taxon>
        <taxon>Pezizomycotina</taxon>
        <taxon>Sordariomycetes</taxon>
        <taxon>Hypocreomycetidae</taxon>
        <taxon>Hypocreales</taxon>
        <taxon>Hypocreaceae</taxon>
        <taxon>Trichoderma</taxon>
    </lineage>
</organism>
<sequence length="307" mass="35003">MKENEEECNEKKEKDKIRRGDAEEEEKEGRKEEERRKGGRNLQTLRHGQRTRNFNNLVNTNAPSQRFGRNALFRVFFLVDSVISSEILEELYLIASARSSNDSCADCFDKLQCKNADSSGALSEADEDEMTLEILKHLANRTGKTDQMYRGLYRNTSNIVMIEYEKDVESSKQEDMRGGLEEALRLGETLAALKEDDAWNCKDHDFEVPLGCGFVGVLRRNQHSTTSTRISGLLRDRIHSRSEVCTGRIGQASSGLVSLNDVIAMRPSSTEVAHGYGSSLVWHRWFEELYKTWTRLEGRPKSAKRQA</sequence>
<name>G9P221_HYPAI</name>
<dbReference type="KEGG" id="tatv:25785983"/>
<evidence type="ECO:0000256" key="1">
    <source>
        <dbReference type="SAM" id="MobiDB-lite"/>
    </source>
</evidence>
<evidence type="ECO:0000313" key="3">
    <source>
        <dbReference type="Proteomes" id="UP000005426"/>
    </source>
</evidence>
<dbReference type="HOGENOM" id="CLU_906315_0_0_1"/>
<dbReference type="Proteomes" id="UP000005426">
    <property type="component" value="Unassembled WGS sequence"/>
</dbReference>
<dbReference type="EMBL" id="ABDG02000026">
    <property type="protein sequence ID" value="EHK42616.1"/>
    <property type="molecule type" value="Genomic_DNA"/>
</dbReference>
<reference evidence="2 3" key="1">
    <citation type="journal article" date="2011" name="Genome Biol.">
        <title>Comparative genome sequence analysis underscores mycoparasitism as the ancestral life style of Trichoderma.</title>
        <authorList>
            <person name="Kubicek C.P."/>
            <person name="Herrera-Estrella A."/>
            <person name="Seidl-Seiboth V."/>
            <person name="Martinez D.A."/>
            <person name="Druzhinina I.S."/>
            <person name="Thon M."/>
            <person name="Zeilinger S."/>
            <person name="Casas-Flores S."/>
            <person name="Horwitz B.A."/>
            <person name="Mukherjee P.K."/>
            <person name="Mukherjee M."/>
            <person name="Kredics L."/>
            <person name="Alcaraz L.D."/>
            <person name="Aerts A."/>
            <person name="Antal Z."/>
            <person name="Atanasova L."/>
            <person name="Cervantes-Badillo M.G."/>
            <person name="Challacombe J."/>
            <person name="Chertkov O."/>
            <person name="McCluskey K."/>
            <person name="Coulpier F."/>
            <person name="Deshpande N."/>
            <person name="von Doehren H."/>
            <person name="Ebbole D.J."/>
            <person name="Esquivel-Naranjo E.U."/>
            <person name="Fekete E."/>
            <person name="Flipphi M."/>
            <person name="Glaser F."/>
            <person name="Gomez-Rodriguez E.Y."/>
            <person name="Gruber S."/>
            <person name="Han C."/>
            <person name="Henrissat B."/>
            <person name="Hermosa R."/>
            <person name="Hernandez-Onate M."/>
            <person name="Karaffa L."/>
            <person name="Kosti I."/>
            <person name="Le Crom S."/>
            <person name="Lindquist E."/>
            <person name="Lucas S."/>
            <person name="Luebeck M."/>
            <person name="Luebeck P.S."/>
            <person name="Margeot A."/>
            <person name="Metz B."/>
            <person name="Misra M."/>
            <person name="Nevalainen H."/>
            <person name="Omann M."/>
            <person name="Packer N."/>
            <person name="Perrone G."/>
            <person name="Uresti-Rivera E.E."/>
            <person name="Salamov A."/>
            <person name="Schmoll M."/>
            <person name="Seiboth B."/>
            <person name="Shapiro H."/>
            <person name="Sukno S."/>
            <person name="Tamayo-Ramos J.A."/>
            <person name="Tisch D."/>
            <person name="Wiest A."/>
            <person name="Wilkinson H.H."/>
            <person name="Zhang M."/>
            <person name="Coutinho P.M."/>
            <person name="Kenerley C.M."/>
            <person name="Monte E."/>
            <person name="Baker S.E."/>
            <person name="Grigoriev I.V."/>
        </authorList>
    </citation>
    <scope>NUCLEOTIDE SEQUENCE [LARGE SCALE GENOMIC DNA]</scope>
    <source>
        <strain evidence="3">ATCC 20476 / IMI 206040</strain>
    </source>
</reference>
<evidence type="ECO:0000313" key="2">
    <source>
        <dbReference type="EMBL" id="EHK42616.1"/>
    </source>
</evidence>
<keyword evidence="3" id="KW-1185">Reference proteome</keyword>
<feature type="compositionally biased region" description="Basic and acidic residues" evidence="1">
    <location>
        <begin position="1"/>
        <end position="36"/>
    </location>
</feature>
<gene>
    <name evidence="2" type="ORF">TRIATDRAFT_86510</name>
</gene>
<protein>
    <submittedName>
        <fullName evidence="2">Uncharacterized protein</fullName>
    </submittedName>
</protein>
<accession>G9P221</accession>
<dbReference type="GeneID" id="25785983"/>
<feature type="region of interest" description="Disordered" evidence="1">
    <location>
        <begin position="1"/>
        <end position="47"/>
    </location>
</feature>
<dbReference type="AlphaFoldDB" id="G9P221"/>
<proteinExistence type="predicted"/>
<comment type="caution">
    <text evidence="2">The sequence shown here is derived from an EMBL/GenBank/DDBJ whole genome shotgun (WGS) entry which is preliminary data.</text>
</comment>